<feature type="non-terminal residue" evidence="1">
    <location>
        <position position="73"/>
    </location>
</feature>
<sequence length="73" mass="8487">MGIWREYVEELFDDTRPERYNLTDVTDGLPILKCEIEKVVFGMKDNKSLGPDGVHIEILKVMCESDPRFLDIL</sequence>
<proteinExistence type="predicted"/>
<organism evidence="1 2">
    <name type="scientific">Cryptolaemus montrouzieri</name>
    <dbReference type="NCBI Taxonomy" id="559131"/>
    <lineage>
        <taxon>Eukaryota</taxon>
        <taxon>Metazoa</taxon>
        <taxon>Ecdysozoa</taxon>
        <taxon>Arthropoda</taxon>
        <taxon>Hexapoda</taxon>
        <taxon>Insecta</taxon>
        <taxon>Pterygota</taxon>
        <taxon>Neoptera</taxon>
        <taxon>Endopterygota</taxon>
        <taxon>Coleoptera</taxon>
        <taxon>Polyphaga</taxon>
        <taxon>Cucujiformia</taxon>
        <taxon>Coccinelloidea</taxon>
        <taxon>Coccinellidae</taxon>
        <taxon>Scymninae</taxon>
        <taxon>Scymnini</taxon>
        <taxon>Cryptolaemus</taxon>
    </lineage>
</organism>
<name>A0ABD2P706_9CUCU</name>
<dbReference type="Proteomes" id="UP001516400">
    <property type="component" value="Unassembled WGS sequence"/>
</dbReference>
<comment type="caution">
    <text evidence="1">The sequence shown here is derived from an EMBL/GenBank/DDBJ whole genome shotgun (WGS) entry which is preliminary data.</text>
</comment>
<evidence type="ECO:0000313" key="2">
    <source>
        <dbReference type="Proteomes" id="UP001516400"/>
    </source>
</evidence>
<keyword evidence="2" id="KW-1185">Reference proteome</keyword>
<gene>
    <name evidence="1" type="ORF">HHI36_001240</name>
</gene>
<accession>A0ABD2P706</accession>
<evidence type="ECO:0000313" key="1">
    <source>
        <dbReference type="EMBL" id="KAL3286747.1"/>
    </source>
</evidence>
<dbReference type="EMBL" id="JABFTP020000185">
    <property type="protein sequence ID" value="KAL3286747.1"/>
    <property type="molecule type" value="Genomic_DNA"/>
</dbReference>
<dbReference type="AlphaFoldDB" id="A0ABD2P706"/>
<protein>
    <submittedName>
        <fullName evidence="1">Uncharacterized protein</fullName>
    </submittedName>
</protein>
<reference evidence="1 2" key="1">
    <citation type="journal article" date="2021" name="BMC Biol.">
        <title>Horizontally acquired antibacterial genes associated with adaptive radiation of ladybird beetles.</title>
        <authorList>
            <person name="Li H.S."/>
            <person name="Tang X.F."/>
            <person name="Huang Y.H."/>
            <person name="Xu Z.Y."/>
            <person name="Chen M.L."/>
            <person name="Du X.Y."/>
            <person name="Qiu B.Y."/>
            <person name="Chen P.T."/>
            <person name="Zhang W."/>
            <person name="Slipinski A."/>
            <person name="Escalona H.E."/>
            <person name="Waterhouse R.M."/>
            <person name="Zwick A."/>
            <person name="Pang H."/>
        </authorList>
    </citation>
    <scope>NUCLEOTIDE SEQUENCE [LARGE SCALE GENOMIC DNA]</scope>
    <source>
        <strain evidence="1">SYSU2018</strain>
    </source>
</reference>